<evidence type="ECO:0008006" key="4">
    <source>
        <dbReference type="Google" id="ProtNLM"/>
    </source>
</evidence>
<dbReference type="Proteomes" id="UP000033428">
    <property type="component" value="Unassembled WGS sequence"/>
</dbReference>
<keyword evidence="1" id="KW-1133">Transmembrane helix</keyword>
<organism evidence="2 3">
    <name type="scientific">Candidatus Omnitrophus magneticus</name>
    <dbReference type="NCBI Taxonomy" id="1609969"/>
    <lineage>
        <taxon>Bacteria</taxon>
        <taxon>Pseudomonadati</taxon>
        <taxon>Candidatus Omnitrophota</taxon>
        <taxon>Candidatus Omnitrophus</taxon>
    </lineage>
</organism>
<feature type="transmembrane region" description="Helical" evidence="1">
    <location>
        <begin position="62"/>
        <end position="79"/>
    </location>
</feature>
<gene>
    <name evidence="2" type="ORF">OMAG_000451</name>
</gene>
<evidence type="ECO:0000313" key="2">
    <source>
        <dbReference type="EMBL" id="KJJ85689.1"/>
    </source>
</evidence>
<feature type="transmembrane region" description="Helical" evidence="1">
    <location>
        <begin position="88"/>
        <end position="113"/>
    </location>
</feature>
<keyword evidence="1" id="KW-0812">Transmembrane</keyword>
<keyword evidence="1" id="KW-0472">Membrane</keyword>
<sequence>MTAYILILIGIMARIIPHVPNYAPITAIALFSGAYLNKKYAYFIPLVIMIISDLIIGLHDMILFTWGAFCLTILIGIWLKEQKGIKNILLSSIMASLLFFVVTNFGVWLFWYPNTLQGFLNCYIKALPFLRDTAASSIIFTFGFFGAYELIKKIVLKLNKKYISVPAKV</sequence>
<accession>A0A0F0CUJ9</accession>
<dbReference type="AlphaFoldDB" id="A0A0F0CUJ9"/>
<dbReference type="InterPro" id="IPR046487">
    <property type="entry name" value="DUF6580"/>
</dbReference>
<reference evidence="2 3" key="1">
    <citation type="submission" date="2015-02" db="EMBL/GenBank/DDBJ databases">
        <title>Single-cell genomics of uncultivated deep-branching MTB reveals a conserved set of magnetosome genes.</title>
        <authorList>
            <person name="Kolinko S."/>
            <person name="Richter M."/>
            <person name="Glockner F.O."/>
            <person name="Brachmann A."/>
            <person name="Schuler D."/>
        </authorList>
    </citation>
    <scope>NUCLEOTIDE SEQUENCE [LARGE SCALE GENOMIC DNA]</scope>
    <source>
        <strain evidence="2">SKK-01</strain>
    </source>
</reference>
<evidence type="ECO:0000256" key="1">
    <source>
        <dbReference type="SAM" id="Phobius"/>
    </source>
</evidence>
<comment type="caution">
    <text evidence="2">The sequence shown here is derived from an EMBL/GenBank/DDBJ whole genome shotgun (WGS) entry which is preliminary data.</text>
</comment>
<evidence type="ECO:0000313" key="3">
    <source>
        <dbReference type="Proteomes" id="UP000033428"/>
    </source>
</evidence>
<feature type="transmembrane region" description="Helical" evidence="1">
    <location>
        <begin position="40"/>
        <end position="56"/>
    </location>
</feature>
<keyword evidence="3" id="KW-1185">Reference proteome</keyword>
<protein>
    <recommendedName>
        <fullName evidence="4">Rod shape-determining protein MreD</fullName>
    </recommendedName>
</protein>
<feature type="transmembrane region" description="Helical" evidence="1">
    <location>
        <begin position="133"/>
        <end position="151"/>
    </location>
</feature>
<dbReference type="EMBL" id="JYNY01000092">
    <property type="protein sequence ID" value="KJJ85689.1"/>
    <property type="molecule type" value="Genomic_DNA"/>
</dbReference>
<proteinExistence type="predicted"/>
<dbReference type="Pfam" id="PF20221">
    <property type="entry name" value="DUF6580"/>
    <property type="match status" value="1"/>
</dbReference>
<name>A0A0F0CUJ9_9BACT</name>